<evidence type="ECO:0000313" key="2">
    <source>
        <dbReference type="EMBL" id="APZ97017.1"/>
    </source>
</evidence>
<evidence type="ECO:0000313" key="3">
    <source>
        <dbReference type="Proteomes" id="UP000187735"/>
    </source>
</evidence>
<dbReference type="PROSITE" id="PS51257">
    <property type="entry name" value="PROKAR_LIPOPROTEIN"/>
    <property type="match status" value="1"/>
</dbReference>
<feature type="signal peptide" evidence="1">
    <location>
        <begin position="1"/>
        <end position="28"/>
    </location>
</feature>
<proteinExistence type="predicted"/>
<dbReference type="EMBL" id="CP017641">
    <property type="protein sequence ID" value="APZ97017.1"/>
    <property type="molecule type" value="Genomic_DNA"/>
</dbReference>
<dbReference type="KEGG" id="fmr:Fuma_06695"/>
<accession>A0A1P8WSH5</accession>
<gene>
    <name evidence="2" type="ORF">Fuma_06695</name>
</gene>
<keyword evidence="3" id="KW-1185">Reference proteome</keyword>
<protein>
    <submittedName>
        <fullName evidence="2">Uncharacterized protein</fullName>
    </submittedName>
</protein>
<sequence>MPRQRNTINTMRNHIIVLLLFFVGCVDGDDTAKSVEAPDSTPETETVLQPIPEDPVTDSGVGSAALKLMAAVRRLDEMTAHYATTQKFSPQNVKGIERDLEDLKKASPHETEVSVYNECLAVIEEVRGWTNADQPVDLLPAKKRIKALQAALRIDPHDFHNEPLMRAYSNVAIVVAAPKDPGVVQKLDEADKLAATPGTDETSARLTQEFLAKLREFVQSPSDERRKEVLRLSHRVVWDLKLDTYRRLQVWRADQDEKRSSNPLNRLRSGL</sequence>
<keyword evidence="1" id="KW-0732">Signal</keyword>
<evidence type="ECO:0000256" key="1">
    <source>
        <dbReference type="SAM" id="SignalP"/>
    </source>
</evidence>
<dbReference type="Proteomes" id="UP000187735">
    <property type="component" value="Chromosome"/>
</dbReference>
<name>A0A1P8WSH5_9PLAN</name>
<organism evidence="2 3">
    <name type="scientific">Fuerstiella marisgermanici</name>
    <dbReference type="NCBI Taxonomy" id="1891926"/>
    <lineage>
        <taxon>Bacteria</taxon>
        <taxon>Pseudomonadati</taxon>
        <taxon>Planctomycetota</taxon>
        <taxon>Planctomycetia</taxon>
        <taxon>Planctomycetales</taxon>
        <taxon>Planctomycetaceae</taxon>
        <taxon>Fuerstiella</taxon>
    </lineage>
</organism>
<dbReference type="AlphaFoldDB" id="A0A1P8WSH5"/>
<feature type="chain" id="PRO_5013292459" evidence="1">
    <location>
        <begin position="29"/>
        <end position="271"/>
    </location>
</feature>
<reference evidence="2 3" key="1">
    <citation type="journal article" date="2016" name="Front. Microbiol.">
        <title>Fuerstia marisgermanicae gen. nov., sp. nov., an Unusual Member of the Phylum Planctomycetes from the German Wadden Sea.</title>
        <authorList>
            <person name="Kohn T."/>
            <person name="Heuer A."/>
            <person name="Jogler M."/>
            <person name="Vollmers J."/>
            <person name="Boedeker C."/>
            <person name="Bunk B."/>
            <person name="Rast P."/>
            <person name="Borchert D."/>
            <person name="Glockner I."/>
            <person name="Freese H.M."/>
            <person name="Klenk H.P."/>
            <person name="Overmann J."/>
            <person name="Kaster A.K."/>
            <person name="Rohde M."/>
            <person name="Wiegand S."/>
            <person name="Jogler C."/>
        </authorList>
    </citation>
    <scope>NUCLEOTIDE SEQUENCE [LARGE SCALE GENOMIC DNA]</scope>
    <source>
        <strain evidence="2 3">NH11</strain>
    </source>
</reference>